<evidence type="ECO:0000259" key="1">
    <source>
        <dbReference type="PROSITE" id="PS51819"/>
    </source>
</evidence>
<dbReference type="InterPro" id="IPR004360">
    <property type="entry name" value="Glyas_Fos-R_dOase_dom"/>
</dbReference>
<organism evidence="2 3">
    <name type="scientific">Natronoglycomyces albus</name>
    <dbReference type="NCBI Taxonomy" id="2811108"/>
    <lineage>
        <taxon>Bacteria</taxon>
        <taxon>Bacillati</taxon>
        <taxon>Actinomycetota</taxon>
        <taxon>Actinomycetes</taxon>
        <taxon>Glycomycetales</taxon>
        <taxon>Glycomycetaceae</taxon>
        <taxon>Natronoglycomyces</taxon>
    </lineage>
</organism>
<sequence>MTITPTLNFLALFPSDLPASLAFYRRLGLDIPAEADHEVHVDIQFDNGVRLAWDRADVVKEIHPDRTPPSGGFRQGMAFEVGSPSEVDQLYRYMAEAGYGKTEPWDAMWGQRYACLMDPDGNVVDLYAPLTSD</sequence>
<dbReference type="PANTHER" id="PTHR36503">
    <property type="entry name" value="BLR2520 PROTEIN"/>
    <property type="match status" value="1"/>
</dbReference>
<dbReference type="KEGG" id="nav:JQS30_10695"/>
<proteinExistence type="predicted"/>
<dbReference type="InterPro" id="IPR029068">
    <property type="entry name" value="Glyas_Bleomycin-R_OHBP_Dase"/>
</dbReference>
<dbReference type="SUPFAM" id="SSF54593">
    <property type="entry name" value="Glyoxalase/Bleomycin resistance protein/Dihydroxybiphenyl dioxygenase"/>
    <property type="match status" value="1"/>
</dbReference>
<keyword evidence="3" id="KW-1185">Reference proteome</keyword>
<dbReference type="EMBL" id="CP070496">
    <property type="protein sequence ID" value="QSB04269.1"/>
    <property type="molecule type" value="Genomic_DNA"/>
</dbReference>
<dbReference type="PANTHER" id="PTHR36503:SF3">
    <property type="entry name" value="BLR0126 PROTEIN"/>
    <property type="match status" value="1"/>
</dbReference>
<evidence type="ECO:0000313" key="2">
    <source>
        <dbReference type="EMBL" id="QSB04269.1"/>
    </source>
</evidence>
<reference evidence="2" key="1">
    <citation type="submission" date="2021-02" db="EMBL/GenBank/DDBJ databases">
        <title>Natronoglycomyces albus gen. nov., sp. nov, a haloalkaliphilic actinobacterium from a soda solonchak soil.</title>
        <authorList>
            <person name="Sorokin D.Y."/>
            <person name="Khijniak T.V."/>
            <person name="Zakharycheva A.P."/>
            <person name="Boueva O.V."/>
            <person name="Ariskina E.V."/>
            <person name="Hahnke R.L."/>
            <person name="Bunk B."/>
            <person name="Sproer C."/>
            <person name="Schumann P."/>
            <person name="Evtushenko L.I."/>
            <person name="Kublanov I.V."/>
        </authorList>
    </citation>
    <scope>NUCLEOTIDE SEQUENCE</scope>
    <source>
        <strain evidence="2">DSM 106290</strain>
    </source>
</reference>
<dbReference type="Pfam" id="PF00903">
    <property type="entry name" value="Glyoxalase"/>
    <property type="match status" value="1"/>
</dbReference>
<dbReference type="AlphaFoldDB" id="A0A895XLH5"/>
<dbReference type="Gene3D" id="3.10.180.10">
    <property type="entry name" value="2,3-Dihydroxybiphenyl 1,2-Dioxygenase, domain 1"/>
    <property type="match status" value="1"/>
</dbReference>
<accession>A0A895XLH5</accession>
<evidence type="ECO:0000313" key="3">
    <source>
        <dbReference type="Proteomes" id="UP000662939"/>
    </source>
</evidence>
<protein>
    <submittedName>
        <fullName evidence="2">VOC family protein</fullName>
    </submittedName>
</protein>
<dbReference type="InterPro" id="IPR037523">
    <property type="entry name" value="VOC_core"/>
</dbReference>
<name>A0A895XLH5_9ACTN</name>
<feature type="domain" description="VOC" evidence="1">
    <location>
        <begin position="6"/>
        <end position="129"/>
    </location>
</feature>
<gene>
    <name evidence="2" type="ORF">JQS30_10695</name>
</gene>
<dbReference type="Proteomes" id="UP000662939">
    <property type="component" value="Chromosome"/>
</dbReference>
<dbReference type="PROSITE" id="PS51819">
    <property type="entry name" value="VOC"/>
    <property type="match status" value="1"/>
</dbReference>